<gene>
    <name evidence="1" type="ORF">METZ01_LOCUS31662</name>
</gene>
<protein>
    <submittedName>
        <fullName evidence="1">Uncharacterized protein</fullName>
    </submittedName>
</protein>
<reference evidence="1" key="1">
    <citation type="submission" date="2018-05" db="EMBL/GenBank/DDBJ databases">
        <authorList>
            <person name="Lanie J.A."/>
            <person name="Ng W.-L."/>
            <person name="Kazmierczak K.M."/>
            <person name="Andrzejewski T.M."/>
            <person name="Davidsen T.M."/>
            <person name="Wayne K.J."/>
            <person name="Tettelin H."/>
            <person name="Glass J.I."/>
            <person name="Rusch D."/>
            <person name="Podicherti R."/>
            <person name="Tsui H.-C.T."/>
            <person name="Winkler M.E."/>
        </authorList>
    </citation>
    <scope>NUCLEOTIDE SEQUENCE</scope>
</reference>
<proteinExistence type="predicted"/>
<evidence type="ECO:0000313" key="1">
    <source>
        <dbReference type="EMBL" id="SUZ78808.1"/>
    </source>
</evidence>
<organism evidence="1">
    <name type="scientific">marine metagenome</name>
    <dbReference type="NCBI Taxonomy" id="408172"/>
    <lineage>
        <taxon>unclassified sequences</taxon>
        <taxon>metagenomes</taxon>
        <taxon>ecological metagenomes</taxon>
    </lineage>
</organism>
<name>A0A381QIN3_9ZZZZ</name>
<accession>A0A381QIN3</accession>
<sequence>MGLLGRYRPFAVVVLFVCPFRLGKAAALRDGLPLTDPARRAL</sequence>
<dbReference type="AlphaFoldDB" id="A0A381QIN3"/>
<dbReference type="EMBL" id="UINC01001368">
    <property type="protein sequence ID" value="SUZ78808.1"/>
    <property type="molecule type" value="Genomic_DNA"/>
</dbReference>